<gene>
    <name evidence="2" type="ORF">DCAR_0103590</name>
</gene>
<organism evidence="2 3">
    <name type="scientific">Daucus carota subsp. sativus</name>
    <name type="common">Carrot</name>
    <dbReference type="NCBI Taxonomy" id="79200"/>
    <lineage>
        <taxon>Eukaryota</taxon>
        <taxon>Viridiplantae</taxon>
        <taxon>Streptophyta</taxon>
        <taxon>Embryophyta</taxon>
        <taxon>Tracheophyta</taxon>
        <taxon>Spermatophyta</taxon>
        <taxon>Magnoliopsida</taxon>
        <taxon>eudicotyledons</taxon>
        <taxon>Gunneridae</taxon>
        <taxon>Pentapetalae</taxon>
        <taxon>asterids</taxon>
        <taxon>campanulids</taxon>
        <taxon>Apiales</taxon>
        <taxon>Apiaceae</taxon>
        <taxon>Apioideae</taxon>
        <taxon>Scandiceae</taxon>
        <taxon>Daucinae</taxon>
        <taxon>Daucus</taxon>
        <taxon>Daucus sect. Daucus</taxon>
    </lineage>
</organism>
<dbReference type="PANTHER" id="PTHR33116:SF86">
    <property type="entry name" value="REVERSE TRANSCRIPTASE DOMAIN-CONTAINING PROTEIN"/>
    <property type="match status" value="1"/>
</dbReference>
<keyword evidence="3" id="KW-1185">Reference proteome</keyword>
<proteinExistence type="predicted"/>
<dbReference type="Proteomes" id="UP000077755">
    <property type="component" value="Chromosome 1"/>
</dbReference>
<reference evidence="2" key="2">
    <citation type="submission" date="2022-03" db="EMBL/GenBank/DDBJ databases">
        <title>Draft title - Genomic analysis of global carrot germplasm unveils the trajectory of domestication and the origin of high carotenoid orange carrot.</title>
        <authorList>
            <person name="Iorizzo M."/>
            <person name="Ellison S."/>
            <person name="Senalik D."/>
            <person name="Macko-Podgorni A."/>
            <person name="Grzebelus D."/>
            <person name="Bostan H."/>
            <person name="Rolling W."/>
            <person name="Curaba J."/>
            <person name="Simon P."/>
        </authorList>
    </citation>
    <scope>NUCLEOTIDE SEQUENCE</scope>
    <source>
        <tissue evidence="2">Leaf</tissue>
    </source>
</reference>
<dbReference type="InterPro" id="IPR043502">
    <property type="entry name" value="DNA/RNA_pol_sf"/>
</dbReference>
<dbReference type="InterPro" id="IPR000477">
    <property type="entry name" value="RT_dom"/>
</dbReference>
<evidence type="ECO:0000313" key="2">
    <source>
        <dbReference type="EMBL" id="WOG84407.1"/>
    </source>
</evidence>
<feature type="domain" description="Reverse transcriptase" evidence="1">
    <location>
        <begin position="1"/>
        <end position="196"/>
    </location>
</feature>
<dbReference type="CDD" id="cd01650">
    <property type="entry name" value="RT_nLTR_like"/>
    <property type="match status" value="1"/>
</dbReference>
<dbReference type="PANTHER" id="PTHR33116">
    <property type="entry name" value="REVERSE TRANSCRIPTASE ZINC-BINDING DOMAIN-CONTAINING PROTEIN-RELATED-RELATED"/>
    <property type="match status" value="1"/>
</dbReference>
<name>A0AAF1AL26_DAUCS</name>
<evidence type="ECO:0000313" key="3">
    <source>
        <dbReference type="Proteomes" id="UP000077755"/>
    </source>
</evidence>
<sequence>MKQKKGGNKGEVALKLDVSKAYDRVDWSFLQYQMIQMGFSRKWIDWIMLCISTVSYSVNFNGEQIGPISPTRGLRQGDPLSPYLFLLCVEGLSRSIRNSVEEGKLSGCKIHVQAPSVTHLLFADDSFLFCKATMEETREIKTILQKYELCSGQAINFQKSGIYFSANVRVDKQEEIKNMLEVHNDLSSGRYLGLPSLIGRSKKQVFNFLKDRLWRKIQGWSSKCLSKAGKAVLLRNVAQAVPSYAMSCFMLPKSLCKELERMMNSFWWGSKDNERKGIRWLSWTNMSMSKSNSNAMLYLVLLLYYSFKSKKTQLQRSAIFGCIHA</sequence>
<evidence type="ECO:0000259" key="1">
    <source>
        <dbReference type="PROSITE" id="PS50878"/>
    </source>
</evidence>
<dbReference type="Pfam" id="PF00078">
    <property type="entry name" value="RVT_1"/>
    <property type="match status" value="1"/>
</dbReference>
<dbReference type="EMBL" id="CP093343">
    <property type="protein sequence ID" value="WOG84407.1"/>
    <property type="molecule type" value="Genomic_DNA"/>
</dbReference>
<dbReference type="AlphaFoldDB" id="A0AAF1AL26"/>
<protein>
    <recommendedName>
        <fullName evidence="1">Reverse transcriptase domain-containing protein</fullName>
    </recommendedName>
</protein>
<dbReference type="PROSITE" id="PS50878">
    <property type="entry name" value="RT_POL"/>
    <property type="match status" value="1"/>
</dbReference>
<reference evidence="2" key="1">
    <citation type="journal article" date="2016" name="Nat. Genet.">
        <title>A high-quality carrot genome assembly provides new insights into carotenoid accumulation and asterid genome evolution.</title>
        <authorList>
            <person name="Iorizzo M."/>
            <person name="Ellison S."/>
            <person name="Senalik D."/>
            <person name="Zeng P."/>
            <person name="Satapoomin P."/>
            <person name="Huang J."/>
            <person name="Bowman M."/>
            <person name="Iovene M."/>
            <person name="Sanseverino W."/>
            <person name="Cavagnaro P."/>
            <person name="Yildiz M."/>
            <person name="Macko-Podgorni A."/>
            <person name="Moranska E."/>
            <person name="Grzebelus E."/>
            <person name="Grzebelus D."/>
            <person name="Ashrafi H."/>
            <person name="Zheng Z."/>
            <person name="Cheng S."/>
            <person name="Spooner D."/>
            <person name="Van Deynze A."/>
            <person name="Simon P."/>
        </authorList>
    </citation>
    <scope>NUCLEOTIDE SEQUENCE</scope>
    <source>
        <tissue evidence="2">Leaf</tissue>
    </source>
</reference>
<dbReference type="SUPFAM" id="SSF56672">
    <property type="entry name" value="DNA/RNA polymerases"/>
    <property type="match status" value="1"/>
</dbReference>
<accession>A0AAF1AL26</accession>